<dbReference type="FunFam" id="3.40.50.1100:FF:000003">
    <property type="entry name" value="Cystathionine beta-synthase"/>
    <property type="match status" value="1"/>
</dbReference>
<dbReference type="GO" id="GO:0016765">
    <property type="term" value="F:transferase activity, transferring alkyl or aryl (other than methyl) groups"/>
    <property type="evidence" value="ECO:0007669"/>
    <property type="project" value="UniProtKB-ARBA"/>
</dbReference>
<evidence type="ECO:0000313" key="5">
    <source>
        <dbReference type="EMBL" id="MBI4251567.1"/>
    </source>
</evidence>
<dbReference type="CDD" id="cd01561">
    <property type="entry name" value="CBS_like"/>
    <property type="match status" value="1"/>
</dbReference>
<dbReference type="InterPro" id="IPR050214">
    <property type="entry name" value="Cys_Synth/Cystath_Beta-Synth"/>
</dbReference>
<evidence type="ECO:0000256" key="3">
    <source>
        <dbReference type="ARBA" id="ARBA00022898"/>
    </source>
</evidence>
<evidence type="ECO:0000259" key="4">
    <source>
        <dbReference type="Pfam" id="PF00291"/>
    </source>
</evidence>
<dbReference type="Pfam" id="PF00291">
    <property type="entry name" value="PALP"/>
    <property type="match status" value="1"/>
</dbReference>
<dbReference type="InterPro" id="IPR036052">
    <property type="entry name" value="TrpB-like_PALP_sf"/>
</dbReference>
<comment type="similarity">
    <text evidence="2">Belongs to the cysteine synthase/cystathionine beta-synthase family.</text>
</comment>
<dbReference type="Gene3D" id="3.40.50.1100">
    <property type="match status" value="2"/>
</dbReference>
<dbReference type="InterPro" id="IPR001926">
    <property type="entry name" value="TrpB-like_PALP"/>
</dbReference>
<dbReference type="Proteomes" id="UP000752292">
    <property type="component" value="Unassembled WGS sequence"/>
</dbReference>
<comment type="caution">
    <text evidence="5">The sequence shown here is derived from an EMBL/GenBank/DDBJ whole genome shotgun (WGS) entry which is preliminary data.</text>
</comment>
<evidence type="ECO:0000256" key="1">
    <source>
        <dbReference type="ARBA" id="ARBA00001933"/>
    </source>
</evidence>
<dbReference type="EMBL" id="JACQRX010000169">
    <property type="protein sequence ID" value="MBI4251567.1"/>
    <property type="molecule type" value="Genomic_DNA"/>
</dbReference>
<dbReference type="InterPro" id="IPR001216">
    <property type="entry name" value="P-phosphate_BS"/>
</dbReference>
<gene>
    <name evidence="5" type="ORF">HY618_03825</name>
</gene>
<evidence type="ECO:0000256" key="2">
    <source>
        <dbReference type="ARBA" id="ARBA00007103"/>
    </source>
</evidence>
<dbReference type="GO" id="GO:0006535">
    <property type="term" value="P:cysteine biosynthetic process from serine"/>
    <property type="evidence" value="ECO:0007669"/>
    <property type="project" value="InterPro"/>
</dbReference>
<keyword evidence="3" id="KW-0663">Pyridoxal phosphate</keyword>
<comment type="cofactor">
    <cofactor evidence="1">
        <name>pyridoxal 5'-phosphate</name>
        <dbReference type="ChEBI" id="CHEBI:597326"/>
    </cofactor>
</comment>
<name>A0A932ZWN6_UNCTE</name>
<dbReference type="PANTHER" id="PTHR10314">
    <property type="entry name" value="CYSTATHIONINE BETA-SYNTHASE"/>
    <property type="match status" value="1"/>
</dbReference>
<evidence type="ECO:0000313" key="6">
    <source>
        <dbReference type="Proteomes" id="UP000752292"/>
    </source>
</evidence>
<dbReference type="SUPFAM" id="SSF53686">
    <property type="entry name" value="Tryptophan synthase beta subunit-like PLP-dependent enzymes"/>
    <property type="match status" value="1"/>
</dbReference>
<feature type="domain" description="Tryptophan synthase beta chain-like PALP" evidence="4">
    <location>
        <begin position="18"/>
        <end position="298"/>
    </location>
</feature>
<accession>A0A932ZWN6</accession>
<dbReference type="PROSITE" id="PS00901">
    <property type="entry name" value="CYS_SYNTHASE"/>
    <property type="match status" value="1"/>
</dbReference>
<organism evidence="5 6">
    <name type="scientific">Tectimicrobiota bacterium</name>
    <dbReference type="NCBI Taxonomy" id="2528274"/>
    <lineage>
        <taxon>Bacteria</taxon>
        <taxon>Pseudomonadati</taxon>
        <taxon>Nitrospinota/Tectimicrobiota group</taxon>
        <taxon>Candidatus Tectimicrobiota</taxon>
    </lineage>
</organism>
<proteinExistence type="inferred from homology"/>
<protein>
    <submittedName>
        <fullName evidence="5">Pyridoxal-phosphate dependent enzyme</fullName>
    </submittedName>
</protein>
<sequence>MVEAPARSFRKIEDAPILGLIGNTPLLRIRLLEEEFPHVEVWAKAEWFNPGGSVKDRPALAMVRDGLERGLLRPGVTLLDSTSGNTGIAYAMIGAAIGVPVKLVLPANASPERKATLKTYGAEMVFSSALEGSDGAQRLARKIYEADPDAYFLPCQYDNPANPRAHEDGTAVEILEQTGGRITHFVAGLGTTGTLVGTGRGLKKRKSGVKVCAVMPTDSFHGLEGMKHIPTAIRPKIYDETVHDHLFLAGTEESYQLAERLAREEGIFVGHSSGASLAGAREVARRVRGGVIVAIFPDGGDRYLSEMR</sequence>
<dbReference type="AlphaFoldDB" id="A0A932ZWN6"/>
<reference evidence="5" key="1">
    <citation type="submission" date="2020-07" db="EMBL/GenBank/DDBJ databases">
        <title>Huge and variable diversity of episymbiotic CPR bacteria and DPANN archaea in groundwater ecosystems.</title>
        <authorList>
            <person name="He C.Y."/>
            <person name="Keren R."/>
            <person name="Whittaker M."/>
            <person name="Farag I.F."/>
            <person name="Doudna J."/>
            <person name="Cate J.H.D."/>
            <person name="Banfield J.F."/>
        </authorList>
    </citation>
    <scope>NUCLEOTIDE SEQUENCE</scope>
    <source>
        <strain evidence="5">NC_groundwater_1370_Ag_S-0.2um_69_93</strain>
    </source>
</reference>